<dbReference type="Pfam" id="PF05362">
    <property type="entry name" value="Lon_C"/>
    <property type="match status" value="1"/>
</dbReference>
<evidence type="ECO:0000259" key="2">
    <source>
        <dbReference type="Pfam" id="PF00766"/>
    </source>
</evidence>
<feature type="domain" description="Electron transfer flavoprotein alpha subunit C-terminal" evidence="2">
    <location>
        <begin position="2"/>
        <end position="31"/>
    </location>
</feature>
<dbReference type="Gene3D" id="3.40.50.1220">
    <property type="entry name" value="TPP-binding domain"/>
    <property type="match status" value="1"/>
</dbReference>
<dbReference type="EMBL" id="JBICBT010000072">
    <property type="protein sequence ID" value="KAL3124479.1"/>
    <property type="molecule type" value="Genomic_DNA"/>
</dbReference>
<feature type="domain" description="Lon proteolytic" evidence="3">
    <location>
        <begin position="92"/>
        <end position="269"/>
    </location>
</feature>
<gene>
    <name evidence="4" type="ORF">niasHT_003236</name>
</gene>
<keyword evidence="5" id="KW-1185">Reference proteome</keyword>
<dbReference type="Proteomes" id="UP001620626">
    <property type="component" value="Unassembled WGS sequence"/>
</dbReference>
<dbReference type="InterPro" id="IPR014721">
    <property type="entry name" value="Ribsml_uS5_D2-typ_fold_subgr"/>
</dbReference>
<dbReference type="InterPro" id="IPR020568">
    <property type="entry name" value="Ribosomal_Su5_D2-typ_SF"/>
</dbReference>
<dbReference type="InterPro" id="IPR014731">
    <property type="entry name" value="ETF_asu_C"/>
</dbReference>
<dbReference type="PANTHER" id="PTHR43153:SF1">
    <property type="entry name" value="ELECTRON TRANSFER FLAVOPROTEIN SUBUNIT ALPHA, MITOCHONDRIAL"/>
    <property type="match status" value="1"/>
</dbReference>
<dbReference type="InterPro" id="IPR008269">
    <property type="entry name" value="Lon_proteolytic"/>
</dbReference>
<dbReference type="PANTHER" id="PTHR43153">
    <property type="entry name" value="ELECTRON TRANSFER FLAVOPROTEIN ALPHA"/>
    <property type="match status" value="1"/>
</dbReference>
<organism evidence="4 5">
    <name type="scientific">Heterodera trifolii</name>
    <dbReference type="NCBI Taxonomy" id="157864"/>
    <lineage>
        <taxon>Eukaryota</taxon>
        <taxon>Metazoa</taxon>
        <taxon>Ecdysozoa</taxon>
        <taxon>Nematoda</taxon>
        <taxon>Chromadorea</taxon>
        <taxon>Rhabditida</taxon>
        <taxon>Tylenchina</taxon>
        <taxon>Tylenchomorpha</taxon>
        <taxon>Tylenchoidea</taxon>
        <taxon>Heteroderidae</taxon>
        <taxon>Heteroderinae</taxon>
        <taxon>Heterodera</taxon>
    </lineage>
</organism>
<evidence type="ECO:0000256" key="1">
    <source>
        <dbReference type="ARBA" id="ARBA00022982"/>
    </source>
</evidence>
<dbReference type="PROSITE" id="PS00696">
    <property type="entry name" value="ETF_ALPHA"/>
    <property type="match status" value="1"/>
</dbReference>
<reference evidence="4 5" key="1">
    <citation type="submission" date="2024-10" db="EMBL/GenBank/DDBJ databases">
        <authorList>
            <person name="Kim D."/>
        </authorList>
    </citation>
    <scope>NUCLEOTIDE SEQUENCE [LARGE SCALE GENOMIC DNA]</scope>
    <source>
        <strain evidence="4">BH-2024</strain>
    </source>
</reference>
<dbReference type="Gene3D" id="3.30.230.10">
    <property type="match status" value="1"/>
</dbReference>
<dbReference type="SUPFAM" id="SSF54211">
    <property type="entry name" value="Ribosomal protein S5 domain 2-like"/>
    <property type="match status" value="1"/>
</dbReference>
<dbReference type="AlphaFoldDB" id="A0ABD2MDK2"/>
<protein>
    <submittedName>
        <fullName evidence="4">Uncharacterized protein</fullName>
    </submittedName>
</protein>
<evidence type="ECO:0000313" key="4">
    <source>
        <dbReference type="EMBL" id="KAL3124479.1"/>
    </source>
</evidence>
<proteinExistence type="predicted"/>
<keyword evidence="1" id="KW-0249">Electron transport</keyword>
<evidence type="ECO:0000259" key="3">
    <source>
        <dbReference type="Pfam" id="PF05362"/>
    </source>
</evidence>
<dbReference type="InterPro" id="IPR029035">
    <property type="entry name" value="DHS-like_NAD/FAD-binding_dom"/>
</dbReference>
<dbReference type="InterPro" id="IPR001308">
    <property type="entry name" value="ETF_a/FixB"/>
</dbReference>
<keyword evidence="1" id="KW-0813">Transport</keyword>
<dbReference type="Pfam" id="PF00766">
    <property type="entry name" value="ETF_alpha"/>
    <property type="match status" value="1"/>
</dbReference>
<accession>A0ABD2MDK2</accession>
<comment type="caution">
    <text evidence="4">The sequence shown here is derived from an EMBL/GenBank/DDBJ whole genome shotgun (WGS) entry which is preliminary data.</text>
</comment>
<evidence type="ECO:0000313" key="5">
    <source>
        <dbReference type="Proteomes" id="UP001620626"/>
    </source>
</evidence>
<name>A0ABD2MDK2_9BILA</name>
<dbReference type="InterPro" id="IPR018206">
    <property type="entry name" value="ETF_asu_C_CS"/>
</dbReference>
<dbReference type="SUPFAM" id="SSF52467">
    <property type="entry name" value="DHS-like NAD/FAD-binding domain"/>
    <property type="match status" value="1"/>
</dbReference>
<sequence>MQVGQTGKIVAPQLYIAVGISGAIQHLAGMKDSKVIVAINKDKDAPIFQSRTRHAAAVFRYNRHGCFYWNPHVNNLVRHIKRCHLHNEPAEAVRPQRHGQCMGLAVTTEGDMPPFGEVFTLTVKVTVQRGRDTLTLMFTADHDTQAAYIDGYMSAMIALLDVVNDLLAQNNCSVQMWPRGMNVGRPSVGACLLCAAYSLATRRLCRDDTAVTAIATGEQLHAIEELQLKVDAARLAGLHRVVLSSENADDWHALPAAVKTGVEGVFVDNDKDAPIFQVADFGLVVDLFKAVPEQMEELKKAKK</sequence>